<dbReference type="Pfam" id="PF13558">
    <property type="entry name" value="SbcC_Walker_B"/>
    <property type="match status" value="1"/>
</dbReference>
<dbReference type="Gene3D" id="3.40.50.300">
    <property type="entry name" value="P-loop containing nucleotide triphosphate hydrolases"/>
    <property type="match status" value="1"/>
</dbReference>
<dbReference type="Proteomes" id="UP001189915">
    <property type="component" value="Unassembled WGS sequence"/>
</dbReference>
<dbReference type="EMBL" id="CATWAF010000004">
    <property type="protein sequence ID" value="CAJ0699053.1"/>
    <property type="molecule type" value="Genomic_DNA"/>
</dbReference>
<dbReference type="GO" id="GO:0000731">
    <property type="term" value="P:DNA synthesis involved in DNA repair"/>
    <property type="evidence" value="ECO:0007669"/>
    <property type="project" value="TreeGrafter"/>
</dbReference>
<dbReference type="GO" id="GO:0006302">
    <property type="term" value="P:double-strand break repair"/>
    <property type="evidence" value="ECO:0007669"/>
    <property type="project" value="TreeGrafter"/>
</dbReference>
<dbReference type="AlphaFoldDB" id="A0AAD2B521"/>
<evidence type="ECO:0000313" key="2">
    <source>
        <dbReference type="Proteomes" id="UP001189915"/>
    </source>
</evidence>
<accession>A0AAD2B521</accession>
<dbReference type="InterPro" id="IPR027417">
    <property type="entry name" value="P-loop_NTPase"/>
</dbReference>
<dbReference type="SUPFAM" id="SSF52540">
    <property type="entry name" value="P-loop containing nucleoside triphosphate hydrolases"/>
    <property type="match status" value="1"/>
</dbReference>
<comment type="caution">
    <text evidence="1">The sequence shown here is derived from an EMBL/GenBank/DDBJ whole genome shotgun (WGS) entry which is preliminary data.</text>
</comment>
<dbReference type="RefSeq" id="WP_316870283.1">
    <property type="nucleotide sequence ID" value="NZ_CATWAF010000004.1"/>
</dbReference>
<proteinExistence type="predicted"/>
<reference evidence="1 2" key="1">
    <citation type="submission" date="2023-07" db="EMBL/GenBank/DDBJ databases">
        <authorList>
            <person name="Peeters C."/>
        </authorList>
    </citation>
    <scope>NUCLEOTIDE SEQUENCE [LARGE SCALE GENOMIC DNA]</scope>
    <source>
        <strain evidence="1 2">LMG 18091</strain>
    </source>
</reference>
<keyword evidence="2" id="KW-1185">Reference proteome</keyword>
<evidence type="ECO:0000313" key="1">
    <source>
        <dbReference type="EMBL" id="CAJ0699053.1"/>
    </source>
</evidence>
<organism evidence="1 2">
    <name type="scientific">Ralstonia wenshanensis</name>
    <dbReference type="NCBI Taxonomy" id="2842456"/>
    <lineage>
        <taxon>Bacteria</taxon>
        <taxon>Pseudomonadati</taxon>
        <taxon>Pseudomonadota</taxon>
        <taxon>Betaproteobacteria</taxon>
        <taxon>Burkholderiales</taxon>
        <taxon>Burkholderiaceae</taxon>
        <taxon>Ralstonia</taxon>
    </lineage>
</organism>
<dbReference type="PANTHER" id="PTHR32182">
    <property type="entry name" value="DNA REPLICATION AND REPAIR PROTEIN RECF"/>
    <property type="match status" value="1"/>
</dbReference>
<protein>
    <recommendedName>
        <fullName evidence="3">AAA family ATPase</fullName>
    </recommendedName>
</protein>
<sequence length="1210" mass="135083">MKLDRLVLVNWGQLQPGNYELGNMTLLTGPTGAGKSTMLDGLQTIMTAAYQGIVAYNPGQEEVQQNHRRGKSKRTLESFVVGAEYSLFSRPAGAQGYIAAVFRPGPEDGSAKLFTALVAASARVDGSGERRDPKLERLVLVIVEDAALSVEQFFEDMDQGICVPVEDIVKRLKAKYPKVVTYDDHKRDYLSGLYGRLRGRVSIPWDEAQNAARAWSQSIAYKPIGSVHDLVRDDILEFDGKLLQESITRISDLMRQVTNLKVEGKRIEATVTRLRELKEVIGKTTASFEEQVQYDLLMAKMQLAADEERIASERRKINDDRALVDQYELKAKTEAQLKRNVDSSRIHIAAKLSGIPAHTEKKTLDDRIERATSAARAKLAELHAGLVAAAHIKNTGDAIVGRLVPEQFPRLRASVDVVAGALASTNVDRLAGLLNSVDDANCDDVLSVEKLLQLASAFDGIDAGLSQLHDSLVGAEGSVLMAVAAESASLGQRVETAKKERGELAARKQRLAAGAGNYNRDTVLALERIRERFPDAGVQVLCDLVEPVSEEWQGAIEGYMDGARFNLIVKPDFEGPTIDFLKTWGSRSKVVQGKRCLERADQSRVPGTSIIHELRTDHPIAQAYLIEQFGPVVKVADSEGLRRTPRGLTQDGKGSGAMTMFICERRDFVLGRKARERALQHTTEMLVAADKEIGDLESSQGALESFRKLLTTLKEPTFDAQPLAQHASDIDATRRSLSQLDLTEVEQLRTELVRLEAIIQAHDGEIEASKKTVTLAEQRITTAEGVIERIEGGRDARFQERENQIRRLKHLCEANSEKTYTVMAQEVDDIIAAHTYEIPAVQARLAHLRAQPEMLLGEVREMLAEYNAAVRTDERFQAALPHLTDAPSFDPYYGPLVLLGRSVTTLHNELESIGLYNNRAKVEEAERSFHDVFTKQFCVEIKSKVDEGVRMLRQLNVELEKLKFGTDRFSIDWSKWEPEFQEYYGFFSAVAELADSPEAVDLFGETELSPKHIEVRDRLVELLLDQDQDRAGRELLRIADYRNYRRYEIWNDSDSGGRIALSTWGTGSGGQLETPAYIVRAAVVTNRLRLFDKGASLKLLVSDESFSRMDEPRARAVLRYLRDSMGLQLVSAMPTKHAGALRPEFDREFSFSRMNVPGNGEIDFVSECDERIFKKDRMREVWEAQRQAVREQAKLLFDAAEPEEATGAAK</sequence>
<dbReference type="PANTHER" id="PTHR32182:SF0">
    <property type="entry name" value="DNA REPLICATION AND REPAIR PROTEIN RECF"/>
    <property type="match status" value="1"/>
</dbReference>
<evidence type="ECO:0008006" key="3">
    <source>
        <dbReference type="Google" id="ProtNLM"/>
    </source>
</evidence>
<gene>
    <name evidence="1" type="ORF">LMG18091_02838</name>
</gene>
<dbReference type="Pfam" id="PF13555">
    <property type="entry name" value="AAA_29"/>
    <property type="match status" value="1"/>
</dbReference>
<name>A0AAD2B521_9RALS</name>